<feature type="region of interest" description="Disordered" evidence="1">
    <location>
        <begin position="1"/>
        <end position="36"/>
    </location>
</feature>
<dbReference type="EMBL" id="BGZK01000890">
    <property type="protein sequence ID" value="GBP64191.1"/>
    <property type="molecule type" value="Genomic_DNA"/>
</dbReference>
<accession>A0A4C1XK83</accession>
<feature type="compositionally biased region" description="Polar residues" evidence="1">
    <location>
        <begin position="27"/>
        <end position="36"/>
    </location>
</feature>
<evidence type="ECO:0000313" key="3">
    <source>
        <dbReference type="Proteomes" id="UP000299102"/>
    </source>
</evidence>
<comment type="caution">
    <text evidence="2">The sequence shown here is derived from an EMBL/GenBank/DDBJ whole genome shotgun (WGS) entry which is preliminary data.</text>
</comment>
<evidence type="ECO:0000313" key="2">
    <source>
        <dbReference type="EMBL" id="GBP64191.1"/>
    </source>
</evidence>
<organism evidence="2 3">
    <name type="scientific">Eumeta variegata</name>
    <name type="common">Bagworm moth</name>
    <name type="synonym">Eumeta japonica</name>
    <dbReference type="NCBI Taxonomy" id="151549"/>
    <lineage>
        <taxon>Eukaryota</taxon>
        <taxon>Metazoa</taxon>
        <taxon>Ecdysozoa</taxon>
        <taxon>Arthropoda</taxon>
        <taxon>Hexapoda</taxon>
        <taxon>Insecta</taxon>
        <taxon>Pterygota</taxon>
        <taxon>Neoptera</taxon>
        <taxon>Endopterygota</taxon>
        <taxon>Lepidoptera</taxon>
        <taxon>Glossata</taxon>
        <taxon>Ditrysia</taxon>
        <taxon>Tineoidea</taxon>
        <taxon>Psychidae</taxon>
        <taxon>Oiketicinae</taxon>
        <taxon>Eumeta</taxon>
    </lineage>
</organism>
<sequence length="72" mass="7882">MNDEAPSPAKRPGAGSVSRRLRPVPKNCQNFEGSISRSLPDRATDVAASGPVPDKILTLHKLDLYIIEFQHD</sequence>
<reference evidence="2 3" key="1">
    <citation type="journal article" date="2019" name="Commun. Biol.">
        <title>The bagworm genome reveals a unique fibroin gene that provides high tensile strength.</title>
        <authorList>
            <person name="Kono N."/>
            <person name="Nakamura H."/>
            <person name="Ohtoshi R."/>
            <person name="Tomita M."/>
            <person name="Numata K."/>
            <person name="Arakawa K."/>
        </authorList>
    </citation>
    <scope>NUCLEOTIDE SEQUENCE [LARGE SCALE GENOMIC DNA]</scope>
</reference>
<name>A0A4C1XK83_EUMVA</name>
<gene>
    <name evidence="2" type="ORF">EVAR_35580_1</name>
</gene>
<keyword evidence="3" id="KW-1185">Reference proteome</keyword>
<dbReference type="AlphaFoldDB" id="A0A4C1XK83"/>
<dbReference type="Proteomes" id="UP000299102">
    <property type="component" value="Unassembled WGS sequence"/>
</dbReference>
<protein>
    <submittedName>
        <fullName evidence="2">Uncharacterized protein</fullName>
    </submittedName>
</protein>
<evidence type="ECO:0000256" key="1">
    <source>
        <dbReference type="SAM" id="MobiDB-lite"/>
    </source>
</evidence>
<proteinExistence type="predicted"/>